<sequence>MLRRVKEPGGTKRTDHWRIGALAHWRIVHWHIEHWYIEDECIDYRQDDR</sequence>
<dbReference type="KEGG" id="ypy:YPK_1734"/>
<evidence type="ECO:0000313" key="1">
    <source>
        <dbReference type="EMBL" id="ACA68027.1"/>
    </source>
</evidence>
<accession>A0A0H3B2G6</accession>
<protein>
    <submittedName>
        <fullName evidence="1">Uncharacterized protein</fullName>
    </submittedName>
</protein>
<organism evidence="1">
    <name type="scientific">Yersinia pseudotuberculosis serotype O:3 (strain YPIII)</name>
    <dbReference type="NCBI Taxonomy" id="502800"/>
    <lineage>
        <taxon>Bacteria</taxon>
        <taxon>Pseudomonadati</taxon>
        <taxon>Pseudomonadota</taxon>
        <taxon>Gammaproteobacteria</taxon>
        <taxon>Enterobacterales</taxon>
        <taxon>Yersiniaceae</taxon>
        <taxon>Yersinia</taxon>
    </lineage>
</organism>
<dbReference type="EMBL" id="CP000950">
    <property type="protein sequence ID" value="ACA68027.1"/>
    <property type="molecule type" value="Genomic_DNA"/>
</dbReference>
<gene>
    <name evidence="1" type="ordered locus">YPK_1734</name>
</gene>
<name>A0A0H3B2G6_YERPY</name>
<dbReference type="AlphaFoldDB" id="A0A0H3B2G6"/>
<dbReference type="PATRIC" id="fig|502800.11.peg.2400"/>
<reference evidence="1" key="1">
    <citation type="submission" date="2008-02" db="EMBL/GenBank/DDBJ databases">
        <title>Complete sequence of Yersinia pseudotuberculosis YPIII.</title>
        <authorList>
            <consortium name="US DOE Joint Genome Institute"/>
            <person name="Challacombe J.F."/>
            <person name="Bruce D."/>
            <person name="Detter J.C."/>
            <person name="Green L."/>
            <person name="Land M."/>
            <person name="Munk C."/>
            <person name="Lindler L.E."/>
            <person name="Nikolich M.P."/>
            <person name="Brettin T."/>
        </authorList>
    </citation>
    <scope>NUCLEOTIDE SEQUENCE</scope>
    <source>
        <strain evidence="1">YPIII</strain>
    </source>
</reference>
<proteinExistence type="predicted"/>
<dbReference type="RefSeq" id="WP_012303991.1">
    <property type="nucleotide sequence ID" value="NZ_CP009792.1"/>
</dbReference>